<dbReference type="Proteomes" id="UP000002318">
    <property type="component" value="Chromosome"/>
</dbReference>
<dbReference type="PROSITE" id="PS51459">
    <property type="entry name" value="FIDO"/>
    <property type="match status" value="1"/>
</dbReference>
<reference evidence="2 3" key="1">
    <citation type="journal article" date="2010" name="Stand. Genomic Sci.">
        <title>Complete genome sequence of Spirochaeta smaragdinae type strain (SEBR 4228).</title>
        <authorList>
            <person name="Mavromatis K."/>
            <person name="Yasawong M."/>
            <person name="Chertkov O."/>
            <person name="Lapidus A."/>
            <person name="Lucas S."/>
            <person name="Nolan M."/>
            <person name="Del Rio T.G."/>
            <person name="Tice H."/>
            <person name="Cheng J.F."/>
            <person name="Pitluck S."/>
            <person name="Liolios K."/>
            <person name="Ivanova N."/>
            <person name="Tapia R."/>
            <person name="Han C."/>
            <person name="Bruce D."/>
            <person name="Goodwin L."/>
            <person name="Pati A."/>
            <person name="Chen A."/>
            <person name="Palaniappan K."/>
            <person name="Land M."/>
            <person name="Hauser L."/>
            <person name="Chang Y.J."/>
            <person name="Jeffries C.D."/>
            <person name="Detter J.C."/>
            <person name="Rohde M."/>
            <person name="Brambilla E."/>
            <person name="Spring S."/>
            <person name="Goker M."/>
            <person name="Sikorski J."/>
            <person name="Woyke T."/>
            <person name="Bristow J."/>
            <person name="Eisen J.A."/>
            <person name="Markowitz V."/>
            <person name="Hugenholtz P."/>
            <person name="Klenk H.P."/>
            <person name="Kyrpides N.C."/>
        </authorList>
    </citation>
    <scope>NUCLEOTIDE SEQUENCE [LARGE SCALE GENOMIC DNA]</scope>
    <source>
        <strain evidence="3">DSM 11293 / JCM 15392 / SEBR 4228</strain>
    </source>
</reference>
<dbReference type="PANTHER" id="PTHR39426:SF1">
    <property type="entry name" value="HOMOLOGY TO DEATH-ON-CURING PROTEIN OF PHAGE P1"/>
    <property type="match status" value="1"/>
</dbReference>
<dbReference type="HOGENOM" id="CLU_115697_7_0_12"/>
<dbReference type="InterPro" id="IPR053737">
    <property type="entry name" value="Type_II_TA_Toxin"/>
</dbReference>
<dbReference type="InterPro" id="IPR003812">
    <property type="entry name" value="Fido"/>
</dbReference>
<evidence type="ECO:0000313" key="2">
    <source>
        <dbReference type="EMBL" id="ADK83243.1"/>
    </source>
</evidence>
<dbReference type="InterPro" id="IPR006440">
    <property type="entry name" value="Doc"/>
</dbReference>
<dbReference type="GO" id="GO:0016301">
    <property type="term" value="F:kinase activity"/>
    <property type="evidence" value="ECO:0007669"/>
    <property type="project" value="InterPro"/>
</dbReference>
<dbReference type="PANTHER" id="PTHR39426">
    <property type="entry name" value="HOMOLOGY TO DEATH-ON-CURING PROTEIN OF PHAGE P1"/>
    <property type="match status" value="1"/>
</dbReference>
<organism evidence="2 3">
    <name type="scientific">Sediminispirochaeta smaragdinae (strain DSM 11293 / JCM 15392 / SEBR 4228)</name>
    <name type="common">Spirochaeta smaragdinae</name>
    <dbReference type="NCBI Taxonomy" id="573413"/>
    <lineage>
        <taxon>Bacteria</taxon>
        <taxon>Pseudomonadati</taxon>
        <taxon>Spirochaetota</taxon>
        <taxon>Spirochaetia</taxon>
        <taxon>Spirochaetales</taxon>
        <taxon>Spirochaetaceae</taxon>
        <taxon>Sediminispirochaeta</taxon>
    </lineage>
</organism>
<dbReference type="InterPro" id="IPR036597">
    <property type="entry name" value="Fido-like_dom_sf"/>
</dbReference>
<feature type="domain" description="Fido" evidence="1">
    <location>
        <begin position="6"/>
        <end position="116"/>
    </location>
</feature>
<dbReference type="PIRSF" id="PIRSF018297">
    <property type="entry name" value="Doc"/>
    <property type="match status" value="1"/>
</dbReference>
<dbReference type="eggNOG" id="COG3654">
    <property type="taxonomic scope" value="Bacteria"/>
</dbReference>
<dbReference type="STRING" id="573413.Spirs_4165"/>
<dbReference type="OrthoDB" id="9802752at2"/>
<dbReference type="AlphaFoldDB" id="E1R9S4"/>
<dbReference type="Gene3D" id="1.20.120.1870">
    <property type="entry name" value="Fic/DOC protein, Fido domain"/>
    <property type="match status" value="1"/>
</dbReference>
<name>E1R9S4_SEDSS</name>
<dbReference type="KEGG" id="ssm:Spirs_4165"/>
<sequence length="116" mass="12812">MNIRFRTLEEVQEIHRSEIATAGGAPGIRDIDRLKSAIGAAQTTFDGKLLMGTFEIAATYVHSIAFNHPFLDDNKRTATAAGLTFLFLNGYTLEEGYDEELTDTVLKLVKGEISLF</sequence>
<dbReference type="SUPFAM" id="SSF140931">
    <property type="entry name" value="Fic-like"/>
    <property type="match status" value="1"/>
</dbReference>
<gene>
    <name evidence="2" type="ordered locus">Spirs_4165</name>
</gene>
<keyword evidence="3" id="KW-1185">Reference proteome</keyword>
<accession>E1R9S4</accession>
<protein>
    <submittedName>
        <fullName evidence="2">Death-on-curing family protein</fullName>
    </submittedName>
</protein>
<dbReference type="NCBIfam" id="TIGR01550">
    <property type="entry name" value="DOC_P1"/>
    <property type="match status" value="1"/>
</dbReference>
<proteinExistence type="predicted"/>
<dbReference type="EMBL" id="CP002116">
    <property type="protein sequence ID" value="ADK83243.1"/>
    <property type="molecule type" value="Genomic_DNA"/>
</dbReference>
<dbReference type="Pfam" id="PF02661">
    <property type="entry name" value="Fic"/>
    <property type="match status" value="1"/>
</dbReference>
<evidence type="ECO:0000259" key="1">
    <source>
        <dbReference type="PROSITE" id="PS51459"/>
    </source>
</evidence>
<evidence type="ECO:0000313" key="3">
    <source>
        <dbReference type="Proteomes" id="UP000002318"/>
    </source>
</evidence>